<dbReference type="EMBL" id="LQXA01000035">
    <property type="protein sequence ID" value="KZC94844.1"/>
    <property type="molecule type" value="Genomic_DNA"/>
</dbReference>
<feature type="transmembrane region" description="Helical" evidence="1">
    <location>
        <begin position="205"/>
        <end position="225"/>
    </location>
</feature>
<dbReference type="OrthoDB" id="5402524at2"/>
<comment type="caution">
    <text evidence="2">The sequence shown here is derived from an EMBL/GenBank/DDBJ whole genome shotgun (WGS) entry which is preliminary data.</text>
</comment>
<dbReference type="RefSeq" id="WP_063071891.1">
    <property type="nucleotide sequence ID" value="NZ_LQXA01000035.1"/>
</dbReference>
<accession>A0A154V0Z0</accession>
<evidence type="ECO:0000313" key="3">
    <source>
        <dbReference type="Proteomes" id="UP000076218"/>
    </source>
</evidence>
<evidence type="ECO:0008006" key="4">
    <source>
        <dbReference type="Google" id="ProtNLM"/>
    </source>
</evidence>
<reference evidence="2 3" key="1">
    <citation type="submission" date="2016-01" db="EMBL/GenBank/DDBJ databases">
        <title>Draft genome sequence of Clavibacter michiganensis subsp. tessellarius DOAB 609.</title>
        <authorList>
            <person name="Tambong J.T."/>
        </authorList>
    </citation>
    <scope>NUCLEOTIDE SEQUENCE [LARGE SCALE GENOMIC DNA]</scope>
    <source>
        <strain evidence="2 3">DOAB 609</strain>
    </source>
</reference>
<organism evidence="2 3">
    <name type="scientific">Clavibacter tessellarius</name>
    <dbReference type="NCBI Taxonomy" id="31965"/>
    <lineage>
        <taxon>Bacteria</taxon>
        <taxon>Bacillati</taxon>
        <taxon>Actinomycetota</taxon>
        <taxon>Actinomycetes</taxon>
        <taxon>Micrococcales</taxon>
        <taxon>Microbacteriaceae</taxon>
        <taxon>Clavibacter</taxon>
    </lineage>
</organism>
<protein>
    <recommendedName>
        <fullName evidence="4">DUF1345 domain-containing protein</fullName>
    </recommendedName>
</protein>
<dbReference type="Proteomes" id="UP000076218">
    <property type="component" value="Unassembled WGS sequence"/>
</dbReference>
<feature type="transmembrane region" description="Helical" evidence="1">
    <location>
        <begin position="15"/>
        <end position="35"/>
    </location>
</feature>
<dbReference type="STRING" id="31965.AWH51_11765"/>
<feature type="transmembrane region" description="Helical" evidence="1">
    <location>
        <begin position="41"/>
        <end position="59"/>
    </location>
</feature>
<dbReference type="AlphaFoldDB" id="A0A154V0Z0"/>
<name>A0A154V0Z0_9MICO</name>
<evidence type="ECO:0000256" key="1">
    <source>
        <dbReference type="SAM" id="Phobius"/>
    </source>
</evidence>
<keyword evidence="1" id="KW-0472">Membrane</keyword>
<gene>
    <name evidence="2" type="ORF">AWH51_11765</name>
</gene>
<feature type="transmembrane region" description="Helical" evidence="1">
    <location>
        <begin position="71"/>
        <end position="93"/>
    </location>
</feature>
<feature type="transmembrane region" description="Helical" evidence="1">
    <location>
        <begin position="105"/>
        <end position="125"/>
    </location>
</feature>
<evidence type="ECO:0000313" key="2">
    <source>
        <dbReference type="EMBL" id="KZC94844.1"/>
    </source>
</evidence>
<keyword evidence="1" id="KW-1133">Transmembrane helix</keyword>
<keyword evidence="1" id="KW-0812">Transmembrane</keyword>
<sequence>MPTHPSRRTVAESRWPAAAGLLAAVALYGVAPTAVPPGVRIAVVVAAVALLVPLVVLNPRRLDRETAWSRGLGLALGGLLLVANQVSLVVLVVALVDASEAGPELLLTALQVWTTNMLAFALVYWEMDRGGPVARRAHARASLAPADFRFPQDEDAGAVSEVARRSSEHADWVPGFVDYAYFSLTNSMAYSPTDVMPLSHRAKGLMALQAFAGFVILALVIARAVNILS</sequence>
<proteinExistence type="predicted"/>